<feature type="signal peptide" evidence="2">
    <location>
        <begin position="1"/>
        <end position="21"/>
    </location>
</feature>
<dbReference type="HOGENOM" id="CLU_1843430_0_0_6"/>
<feature type="chain" id="PRO_5004545945" evidence="2">
    <location>
        <begin position="22"/>
        <end position="139"/>
    </location>
</feature>
<dbReference type="OrthoDB" id="6903129at2"/>
<sequence>MLRLLRALALALPWLAGPALAAELHLRGHWLQVVDGQDCLVGVLSREELGDAASAELYLRAYRDGAAIGEEVHLFTLSDTVRLFAIPLEADVDCYQVLDLVGLDEEGEPVSSADDTPPAGNECQPPGLLPVEAVRPVQL</sequence>
<dbReference type="KEGG" id="pre:PCA10_40740"/>
<dbReference type="Proteomes" id="UP000015503">
    <property type="component" value="Chromosome"/>
</dbReference>
<dbReference type="EMBL" id="AP013068">
    <property type="protein sequence ID" value="BAN49806.1"/>
    <property type="molecule type" value="Genomic_DNA"/>
</dbReference>
<reference evidence="3 4" key="1">
    <citation type="journal article" date="2013" name="Genome Announc.">
        <title>Complete Genome Sequence of the Carbazole Degrader Pseudomonas resinovorans Strain CA10 (NBRC 106553).</title>
        <authorList>
            <person name="Shintani M."/>
            <person name="Hosoyama A."/>
            <person name="Ohji S."/>
            <person name="Tsuchikane K."/>
            <person name="Takarada H."/>
            <person name="Yamazoe A."/>
            <person name="Fujita N."/>
            <person name="Nojiri H."/>
        </authorList>
    </citation>
    <scope>NUCLEOTIDE SEQUENCE [LARGE SCALE GENOMIC DNA]</scope>
    <source>
        <strain evidence="3 4">NBRC 106553</strain>
    </source>
</reference>
<keyword evidence="2" id="KW-0732">Signal</keyword>
<dbReference type="RefSeq" id="WP_016493940.1">
    <property type="nucleotide sequence ID" value="NC_021499.1"/>
</dbReference>
<name>S6AYG7_METRE</name>
<evidence type="ECO:0000256" key="1">
    <source>
        <dbReference type="SAM" id="MobiDB-lite"/>
    </source>
</evidence>
<protein>
    <submittedName>
        <fullName evidence="3">Uncharacterized protein</fullName>
    </submittedName>
</protein>
<evidence type="ECO:0000313" key="3">
    <source>
        <dbReference type="EMBL" id="BAN49806.1"/>
    </source>
</evidence>
<accession>S6AYG7</accession>
<dbReference type="AlphaFoldDB" id="S6AYG7"/>
<proteinExistence type="predicted"/>
<gene>
    <name evidence="3" type="ORF">PCA10_40740</name>
</gene>
<dbReference type="STRING" id="1245471.PCA10_40740"/>
<keyword evidence="4" id="KW-1185">Reference proteome</keyword>
<feature type="region of interest" description="Disordered" evidence="1">
    <location>
        <begin position="106"/>
        <end position="127"/>
    </location>
</feature>
<evidence type="ECO:0000256" key="2">
    <source>
        <dbReference type="SAM" id="SignalP"/>
    </source>
</evidence>
<dbReference type="PATRIC" id="fig|1245471.3.peg.4116"/>
<organism evidence="3 4">
    <name type="scientific">Metapseudomonas resinovorans NBRC 106553</name>
    <dbReference type="NCBI Taxonomy" id="1245471"/>
    <lineage>
        <taxon>Bacteria</taxon>
        <taxon>Pseudomonadati</taxon>
        <taxon>Pseudomonadota</taxon>
        <taxon>Gammaproteobacteria</taxon>
        <taxon>Pseudomonadales</taxon>
        <taxon>Pseudomonadaceae</taxon>
        <taxon>Metapseudomonas</taxon>
    </lineage>
</organism>
<evidence type="ECO:0000313" key="4">
    <source>
        <dbReference type="Proteomes" id="UP000015503"/>
    </source>
</evidence>